<dbReference type="EMBL" id="GECU01026300">
    <property type="protein sequence ID" value="JAS81406.1"/>
    <property type="molecule type" value="Transcribed_RNA"/>
</dbReference>
<accession>A0A1B6I392</accession>
<dbReference type="PANTHER" id="PTHR12668:SF43">
    <property type="entry name" value="TRANSMEMBRANE PROTEIN 14 HOMOLOG"/>
    <property type="match status" value="1"/>
</dbReference>
<dbReference type="GO" id="GO:0031966">
    <property type="term" value="C:mitochondrial membrane"/>
    <property type="evidence" value="ECO:0007669"/>
    <property type="project" value="TreeGrafter"/>
</dbReference>
<dbReference type="InterPro" id="IPR005349">
    <property type="entry name" value="TMEM14"/>
</dbReference>
<comment type="similarity">
    <text evidence="2">Belongs to the TMEM14 family.</text>
</comment>
<evidence type="ECO:0000256" key="5">
    <source>
        <dbReference type="ARBA" id="ARBA00023136"/>
    </source>
</evidence>
<evidence type="ECO:0000256" key="4">
    <source>
        <dbReference type="ARBA" id="ARBA00022989"/>
    </source>
</evidence>
<organism evidence="7">
    <name type="scientific">Homalodisca liturata</name>
    <dbReference type="NCBI Taxonomy" id="320908"/>
    <lineage>
        <taxon>Eukaryota</taxon>
        <taxon>Metazoa</taxon>
        <taxon>Ecdysozoa</taxon>
        <taxon>Arthropoda</taxon>
        <taxon>Hexapoda</taxon>
        <taxon>Insecta</taxon>
        <taxon>Pterygota</taxon>
        <taxon>Neoptera</taxon>
        <taxon>Paraneoptera</taxon>
        <taxon>Hemiptera</taxon>
        <taxon>Auchenorrhyncha</taxon>
        <taxon>Membracoidea</taxon>
        <taxon>Cicadellidae</taxon>
        <taxon>Cicadellinae</taxon>
        <taxon>Proconiini</taxon>
        <taxon>Homalodisca</taxon>
    </lineage>
</organism>
<dbReference type="InterPro" id="IPR044890">
    <property type="entry name" value="TMEM14_sf"/>
</dbReference>
<keyword evidence="5 6" id="KW-0472">Membrane</keyword>
<evidence type="ECO:0000256" key="2">
    <source>
        <dbReference type="ARBA" id="ARBA00007590"/>
    </source>
</evidence>
<sequence>MELDYLSFVYAAFVLIGGIVGYVKAGSVISLLSGAGFGLALGFGGYQASQDPENVYTLLGVNAALAGLMSARFASSGKIMPAGIITVLRCFTSIIKQLRSVLDFIIVVCYTTNL</sequence>
<evidence type="ECO:0000256" key="6">
    <source>
        <dbReference type="SAM" id="Phobius"/>
    </source>
</evidence>
<name>A0A1B6I392_9HEMI</name>
<dbReference type="Pfam" id="PF03647">
    <property type="entry name" value="Tmemb_14"/>
    <property type="match status" value="1"/>
</dbReference>
<evidence type="ECO:0008006" key="8">
    <source>
        <dbReference type="Google" id="ProtNLM"/>
    </source>
</evidence>
<gene>
    <name evidence="7" type="ORF">g.6482</name>
</gene>
<evidence type="ECO:0000313" key="7">
    <source>
        <dbReference type="EMBL" id="JAS81406.1"/>
    </source>
</evidence>
<keyword evidence="4 6" id="KW-1133">Transmembrane helix</keyword>
<evidence type="ECO:0000256" key="3">
    <source>
        <dbReference type="ARBA" id="ARBA00022692"/>
    </source>
</evidence>
<comment type="subcellular location">
    <subcellularLocation>
        <location evidence="1">Membrane</location>
    </subcellularLocation>
</comment>
<keyword evidence="3 6" id="KW-0812">Transmembrane</keyword>
<dbReference type="Gene3D" id="1.10.10.1740">
    <property type="entry name" value="Transmembrane protein 14-like"/>
    <property type="match status" value="1"/>
</dbReference>
<evidence type="ECO:0000256" key="1">
    <source>
        <dbReference type="ARBA" id="ARBA00004370"/>
    </source>
</evidence>
<protein>
    <recommendedName>
        <fullName evidence="8">Transmembrane protein 14C</fullName>
    </recommendedName>
</protein>
<dbReference type="GO" id="GO:0070453">
    <property type="term" value="P:regulation of heme biosynthetic process"/>
    <property type="evidence" value="ECO:0007669"/>
    <property type="project" value="TreeGrafter"/>
</dbReference>
<proteinExistence type="inferred from homology"/>
<reference evidence="7" key="1">
    <citation type="submission" date="2015-11" db="EMBL/GenBank/DDBJ databases">
        <title>De novo transcriptome assembly of four potential Pierce s Disease insect vectors from Arizona vineyards.</title>
        <authorList>
            <person name="Tassone E.E."/>
        </authorList>
    </citation>
    <scope>NUCLEOTIDE SEQUENCE</scope>
</reference>
<dbReference type="AlphaFoldDB" id="A0A1B6I392"/>
<feature type="transmembrane region" description="Helical" evidence="6">
    <location>
        <begin position="6"/>
        <end position="23"/>
    </location>
</feature>
<dbReference type="PANTHER" id="PTHR12668">
    <property type="entry name" value="TRANSMEMBRANE PROTEIN 14, 15"/>
    <property type="match status" value="1"/>
</dbReference>